<sequence>MIILSLESYFLINYLAKQVILPGEKKRDETINREIYDLINAFEMSCSRLYSFQYFSRHQQILHSNNESEETDD</sequence>
<name>A0A3B0PA15_9BACT</name>
<dbReference type="Proteomes" id="UP000259864">
    <property type="component" value="Chromosome 1"/>
</dbReference>
<reference evidence="2" key="1">
    <citation type="submission" date="2018-06" db="EMBL/GenBank/DDBJ databases">
        <authorList>
            <consortium name="Pathogen Informatics"/>
        </authorList>
    </citation>
    <scope>NUCLEOTIDE SEQUENCE [LARGE SCALE GENOMIC DNA]</scope>
    <source>
        <strain evidence="2">NCTC10135</strain>
    </source>
</reference>
<evidence type="ECO:0000313" key="1">
    <source>
        <dbReference type="EMBL" id="SYV90144.1"/>
    </source>
</evidence>
<protein>
    <submittedName>
        <fullName evidence="1">Uncharacterized protein</fullName>
    </submittedName>
</protein>
<organism evidence="1 2">
    <name type="scientific">Metamycoplasma alkalescens</name>
    <dbReference type="NCBI Taxonomy" id="45363"/>
    <lineage>
        <taxon>Bacteria</taxon>
        <taxon>Bacillati</taxon>
        <taxon>Mycoplasmatota</taxon>
        <taxon>Mycoplasmoidales</taxon>
        <taxon>Metamycoplasmataceae</taxon>
        <taxon>Metamycoplasma</taxon>
    </lineage>
</organism>
<dbReference type="AlphaFoldDB" id="A0A3B0PA15"/>
<dbReference type="KEGG" id="mala:NCTC10135_00661"/>
<evidence type="ECO:0000313" key="2">
    <source>
        <dbReference type="Proteomes" id="UP000259864"/>
    </source>
</evidence>
<proteinExistence type="predicted"/>
<dbReference type="EMBL" id="LS991949">
    <property type="protein sequence ID" value="SYV90144.1"/>
    <property type="molecule type" value="Genomic_DNA"/>
</dbReference>
<gene>
    <name evidence="1" type="ORF">NCTC10135_00661</name>
</gene>
<accession>A0A3B0PA15</accession>